<feature type="transmembrane region" description="Helical" evidence="1">
    <location>
        <begin position="7"/>
        <end position="27"/>
    </location>
</feature>
<sequence>MKRLIFWIGLSIFIGWSISILVNYPVYVQQTNYTLINSMVEGILFMAVMLGIYFFIIRTVEKKPNLASIQLLVGGVASLILAVVLL</sequence>
<keyword evidence="1" id="KW-0472">Membrane</keyword>
<organism evidence="2 3">
    <name type="scientific">Paenalkalicoccus suaedae</name>
    <dbReference type="NCBI Taxonomy" id="2592382"/>
    <lineage>
        <taxon>Bacteria</taxon>
        <taxon>Bacillati</taxon>
        <taxon>Bacillota</taxon>
        <taxon>Bacilli</taxon>
        <taxon>Bacillales</taxon>
        <taxon>Bacillaceae</taxon>
        <taxon>Paenalkalicoccus</taxon>
    </lineage>
</organism>
<proteinExistence type="predicted"/>
<protein>
    <submittedName>
        <fullName evidence="2">Uncharacterized protein</fullName>
    </submittedName>
</protein>
<evidence type="ECO:0000256" key="1">
    <source>
        <dbReference type="SAM" id="Phobius"/>
    </source>
</evidence>
<feature type="transmembrane region" description="Helical" evidence="1">
    <location>
        <begin position="33"/>
        <end position="56"/>
    </location>
</feature>
<accession>A0A859FG72</accession>
<gene>
    <name evidence="2" type="ORF">FLK61_34685</name>
</gene>
<dbReference type="Proteomes" id="UP000318138">
    <property type="component" value="Chromosome"/>
</dbReference>
<keyword evidence="1" id="KW-1133">Transmembrane helix</keyword>
<feature type="transmembrane region" description="Helical" evidence="1">
    <location>
        <begin position="68"/>
        <end position="85"/>
    </location>
</feature>
<reference evidence="3" key="1">
    <citation type="submission" date="2019-07" db="EMBL/GenBank/DDBJ databases">
        <title>Bacillus alkalisoli sp. nov. isolated from saline soil.</title>
        <authorList>
            <person name="Sun J.-Q."/>
            <person name="Xu L."/>
        </authorList>
    </citation>
    <scope>NUCLEOTIDE SEQUENCE [LARGE SCALE GENOMIC DNA]</scope>
    <source>
        <strain evidence="3">M4U3P1</strain>
    </source>
</reference>
<name>A0A859FG72_9BACI</name>
<dbReference type="EMBL" id="CP041372">
    <property type="protein sequence ID" value="QKS71818.1"/>
    <property type="molecule type" value="Genomic_DNA"/>
</dbReference>
<evidence type="ECO:0000313" key="2">
    <source>
        <dbReference type="EMBL" id="QKS71818.1"/>
    </source>
</evidence>
<keyword evidence="3" id="KW-1185">Reference proteome</keyword>
<evidence type="ECO:0000313" key="3">
    <source>
        <dbReference type="Proteomes" id="UP000318138"/>
    </source>
</evidence>
<keyword evidence="1" id="KW-0812">Transmembrane</keyword>
<dbReference type="AlphaFoldDB" id="A0A859FG72"/>
<dbReference type="KEGG" id="psua:FLK61_34685"/>